<gene>
    <name evidence="1" type="ORF">GCM10007170_35670</name>
</gene>
<evidence type="ECO:0000313" key="1">
    <source>
        <dbReference type="EMBL" id="GGH99860.1"/>
    </source>
</evidence>
<reference evidence="2" key="1">
    <citation type="journal article" date="2019" name="Int. J. Syst. Evol. Microbiol.">
        <title>The Global Catalogue of Microorganisms (GCM) 10K type strain sequencing project: providing services to taxonomists for standard genome sequencing and annotation.</title>
        <authorList>
            <consortium name="The Broad Institute Genomics Platform"/>
            <consortium name="The Broad Institute Genome Sequencing Center for Infectious Disease"/>
            <person name="Wu L."/>
            <person name="Ma J."/>
        </authorList>
    </citation>
    <scope>NUCLEOTIDE SEQUENCE [LARGE SCALE GENOMIC DNA]</scope>
    <source>
        <strain evidence="2">CGMCC 1.12778</strain>
    </source>
</reference>
<evidence type="ECO:0000313" key="2">
    <source>
        <dbReference type="Proteomes" id="UP000643279"/>
    </source>
</evidence>
<accession>A0ABQ2AYS5</accession>
<dbReference type="Proteomes" id="UP000643279">
    <property type="component" value="Unassembled WGS sequence"/>
</dbReference>
<proteinExistence type="predicted"/>
<dbReference type="EMBL" id="BMFW01000023">
    <property type="protein sequence ID" value="GGH99860.1"/>
    <property type="molecule type" value="Genomic_DNA"/>
</dbReference>
<organism evidence="1 2">
    <name type="scientific">Arthrobacter liuii</name>
    <dbReference type="NCBI Taxonomy" id="1476996"/>
    <lineage>
        <taxon>Bacteria</taxon>
        <taxon>Bacillati</taxon>
        <taxon>Actinomycetota</taxon>
        <taxon>Actinomycetes</taxon>
        <taxon>Micrococcales</taxon>
        <taxon>Micrococcaceae</taxon>
        <taxon>Arthrobacter</taxon>
    </lineage>
</organism>
<keyword evidence="2" id="KW-1185">Reference proteome</keyword>
<protein>
    <submittedName>
        <fullName evidence="1">Uncharacterized protein</fullName>
    </submittedName>
</protein>
<sequence>MLRAVQFQRAGNGIEDTVRDTAEVPTFQARVIVHTDSCQPGHFLAPKPGNAPPSAVRFDACLLRGDAPTAGGQELSYLGSVIHRDHVTTDGATVRRFCQNQLRQGPR</sequence>
<name>A0ABQ2AYS5_9MICC</name>
<comment type="caution">
    <text evidence="1">The sequence shown here is derived from an EMBL/GenBank/DDBJ whole genome shotgun (WGS) entry which is preliminary data.</text>
</comment>